<name>A0A2V3J445_9FLOR</name>
<dbReference type="GO" id="GO:0019901">
    <property type="term" value="F:protein kinase binding"/>
    <property type="evidence" value="ECO:0007669"/>
    <property type="project" value="InterPro"/>
</dbReference>
<dbReference type="GO" id="GO:0016538">
    <property type="term" value="F:cyclin-dependent protein serine/threonine kinase regulator activity"/>
    <property type="evidence" value="ECO:0007669"/>
    <property type="project" value="TreeGrafter"/>
</dbReference>
<dbReference type="GO" id="GO:0005634">
    <property type="term" value="C:nucleus"/>
    <property type="evidence" value="ECO:0007669"/>
    <property type="project" value="TreeGrafter"/>
</dbReference>
<dbReference type="Gene3D" id="1.10.472.10">
    <property type="entry name" value="Cyclin-like"/>
    <property type="match status" value="1"/>
</dbReference>
<dbReference type="STRING" id="448386.A0A2V3J445"/>
<dbReference type="EMBL" id="NBIV01000008">
    <property type="protein sequence ID" value="PXF49154.1"/>
    <property type="molecule type" value="Genomic_DNA"/>
</dbReference>
<sequence>MAALVFAVPTPLLHTFTPAHLSTLYTAALRRTRSPFDLLNPSATLDAVVHHVVHNTTVSRSALVTACVYIDRLTQAAPHMFVTTTNVQRLFAVAFMLAAKWHEDAYFSSAYFAALFGMSLPELTTLESTFIHTIDYHLFVTTEQFHDAQVALMARALDSPQGLTVYHALVHHRVADSHNAFDLANTWRQVPLHSAVSVAQPPAHHVWAMAANLVRHRQHPLPQPPHRARPTQPQSTVPTSTALCEGRRVVAALARAQLQHDFPQVCEQLYVSELQRRFTDDGIFRYAKLQLIGQSEELDDLVLPPLERLPEPPLVELPSPARPPPPPPPPCDRRGNALEERGHGVRGFGAFLVNAASCLTVSESTQLECEPFVGWASWPDLAVTCYAARGSDVESPCATRGFSDCVEPLLSVPTNIWSTPKFVDFCPIRSW</sequence>
<dbReference type="PANTHER" id="PTHR15615">
    <property type="match status" value="1"/>
</dbReference>
<evidence type="ECO:0000313" key="3">
    <source>
        <dbReference type="Proteomes" id="UP000247409"/>
    </source>
</evidence>
<evidence type="ECO:0000313" key="2">
    <source>
        <dbReference type="EMBL" id="PXF49154.1"/>
    </source>
</evidence>
<comment type="caution">
    <text evidence="2">The sequence shown here is derived from an EMBL/GenBank/DDBJ whole genome shotgun (WGS) entry which is preliminary data.</text>
</comment>
<dbReference type="Proteomes" id="UP000247409">
    <property type="component" value="Unassembled WGS sequence"/>
</dbReference>
<dbReference type="SUPFAM" id="SSF47954">
    <property type="entry name" value="Cyclin-like"/>
    <property type="match status" value="1"/>
</dbReference>
<dbReference type="OrthoDB" id="244495at2759"/>
<dbReference type="Pfam" id="PF08613">
    <property type="entry name" value="Cyclin"/>
    <property type="match status" value="1"/>
</dbReference>
<organism evidence="2 3">
    <name type="scientific">Gracilariopsis chorda</name>
    <dbReference type="NCBI Taxonomy" id="448386"/>
    <lineage>
        <taxon>Eukaryota</taxon>
        <taxon>Rhodophyta</taxon>
        <taxon>Florideophyceae</taxon>
        <taxon>Rhodymeniophycidae</taxon>
        <taxon>Gracilariales</taxon>
        <taxon>Gracilariaceae</taxon>
        <taxon>Gracilariopsis</taxon>
    </lineage>
</organism>
<gene>
    <name evidence="2" type="ORF">BWQ96_01103</name>
</gene>
<keyword evidence="3" id="KW-1185">Reference proteome</keyword>
<feature type="region of interest" description="Disordered" evidence="1">
    <location>
        <begin position="220"/>
        <end position="239"/>
    </location>
</feature>
<reference evidence="2 3" key="1">
    <citation type="journal article" date="2018" name="Mol. Biol. Evol.">
        <title>Analysis of the draft genome of the red seaweed Gracilariopsis chorda provides insights into genome size evolution in Rhodophyta.</title>
        <authorList>
            <person name="Lee J."/>
            <person name="Yang E.C."/>
            <person name="Graf L."/>
            <person name="Yang J.H."/>
            <person name="Qiu H."/>
            <person name="Zel Zion U."/>
            <person name="Chan C.X."/>
            <person name="Stephens T.G."/>
            <person name="Weber A.P.M."/>
            <person name="Boo G.H."/>
            <person name="Boo S.M."/>
            <person name="Kim K.M."/>
            <person name="Shin Y."/>
            <person name="Jung M."/>
            <person name="Lee S.J."/>
            <person name="Yim H.S."/>
            <person name="Lee J.H."/>
            <person name="Bhattacharya D."/>
            <person name="Yoon H.S."/>
        </authorList>
    </citation>
    <scope>NUCLEOTIDE SEQUENCE [LARGE SCALE GENOMIC DNA]</scope>
    <source>
        <strain evidence="2 3">SKKU-2015</strain>
        <tissue evidence="2">Whole body</tissue>
    </source>
</reference>
<dbReference type="PANTHER" id="PTHR15615:SF108">
    <property type="entry name" value="PROTEIN CNPPD1"/>
    <property type="match status" value="1"/>
</dbReference>
<dbReference type="GO" id="GO:0000307">
    <property type="term" value="C:cyclin-dependent protein kinase holoenzyme complex"/>
    <property type="evidence" value="ECO:0007669"/>
    <property type="project" value="TreeGrafter"/>
</dbReference>
<feature type="compositionally biased region" description="Pro residues" evidence="1">
    <location>
        <begin position="312"/>
        <end position="330"/>
    </location>
</feature>
<dbReference type="AlphaFoldDB" id="A0A2V3J445"/>
<proteinExistence type="predicted"/>
<protein>
    <submittedName>
        <fullName evidence="2">Cyclin-U4-1</fullName>
    </submittedName>
</protein>
<evidence type="ECO:0000256" key="1">
    <source>
        <dbReference type="SAM" id="MobiDB-lite"/>
    </source>
</evidence>
<feature type="compositionally biased region" description="Low complexity" evidence="1">
    <location>
        <begin position="230"/>
        <end position="239"/>
    </location>
</feature>
<dbReference type="InterPro" id="IPR013922">
    <property type="entry name" value="Cyclin_PHO80-like"/>
</dbReference>
<dbReference type="InterPro" id="IPR036915">
    <property type="entry name" value="Cyclin-like_sf"/>
</dbReference>
<feature type="region of interest" description="Disordered" evidence="1">
    <location>
        <begin position="312"/>
        <end position="338"/>
    </location>
</feature>
<accession>A0A2V3J445</accession>